<dbReference type="EMBL" id="MH576964">
    <property type="protein sequence ID" value="AXH66676.1"/>
    <property type="molecule type" value="Genomic_DNA"/>
</dbReference>
<evidence type="ECO:0000313" key="1">
    <source>
        <dbReference type="EMBL" id="AXH66676.1"/>
    </source>
</evidence>
<accession>A0A345M855</accession>
<organism evidence="1 2">
    <name type="scientific">Streptomyces phage Starbow</name>
    <dbReference type="NCBI Taxonomy" id="2283266"/>
    <lineage>
        <taxon>Viruses</taxon>
        <taxon>Duplodnaviria</taxon>
        <taxon>Heunggongvirae</taxon>
        <taxon>Uroviricota</taxon>
        <taxon>Caudoviricetes</taxon>
        <taxon>Stanwilliamsviridae</taxon>
        <taxon>Boydwoodruffvirinae</taxon>
        <taxon>Karimacvirus</taxon>
        <taxon>Karimacvirus karimac</taxon>
        <taxon>Streptomyces virus Karimac</taxon>
    </lineage>
</organism>
<sequence length="53" mass="5784">MTAYKKGDKVEFTRGRLDGKKGKVSFVTAHGKLLVDLNEGGDVYCNPEDVKPA</sequence>
<protein>
    <recommendedName>
        <fullName evidence="3">KOW domain-containing protein</fullName>
    </recommendedName>
</protein>
<evidence type="ECO:0000313" key="2">
    <source>
        <dbReference type="Proteomes" id="UP000259040"/>
    </source>
</evidence>
<dbReference type="Proteomes" id="UP000259040">
    <property type="component" value="Segment"/>
</dbReference>
<evidence type="ECO:0008006" key="3">
    <source>
        <dbReference type="Google" id="ProtNLM"/>
    </source>
</evidence>
<name>A0A345M855_9CAUD</name>
<proteinExistence type="predicted"/>
<gene>
    <name evidence="1" type="primary">208</name>
    <name evidence="1" type="ORF">SEA_STARBOW_208</name>
</gene>
<reference evidence="1 2" key="1">
    <citation type="submission" date="2018-07" db="EMBL/GenBank/DDBJ databases">
        <authorList>
            <person name="Boyd E.M."/>
            <person name="Barkley D.B."/>
            <person name="Naeem H."/>
            <person name="Vanhorne R."/>
            <person name="Nayek S."/>
            <person name="Layton S.R."/>
            <person name="Hughes L.E."/>
            <person name="Garlena R.A."/>
            <person name="Russell D.A."/>
            <person name="Pope W.H."/>
            <person name="Jacobs-Sera D."/>
            <person name="Hatfull G.F."/>
        </authorList>
    </citation>
    <scope>NUCLEOTIDE SEQUENCE [LARGE SCALE GENOMIC DNA]</scope>
</reference>